<dbReference type="EMBL" id="GG738860">
    <property type="protein sequence ID" value="EFC46039.1"/>
    <property type="molecule type" value="Genomic_DNA"/>
</dbReference>
<feature type="transmembrane region" description="Helical" evidence="1">
    <location>
        <begin position="7"/>
        <end position="29"/>
    </location>
</feature>
<keyword evidence="1" id="KW-0812">Transmembrane</keyword>
<organism evidence="3">
    <name type="scientific">Naegleria gruberi</name>
    <name type="common">Amoeba</name>
    <dbReference type="NCBI Taxonomy" id="5762"/>
    <lineage>
        <taxon>Eukaryota</taxon>
        <taxon>Discoba</taxon>
        <taxon>Heterolobosea</taxon>
        <taxon>Tetramitia</taxon>
        <taxon>Eutetramitia</taxon>
        <taxon>Vahlkampfiidae</taxon>
        <taxon>Naegleria</taxon>
    </lineage>
</organism>
<keyword evidence="1" id="KW-0472">Membrane</keyword>
<proteinExistence type="predicted"/>
<dbReference type="InParanoid" id="D2VB08"/>
<dbReference type="KEGG" id="ngr:NAEGRDRAFT_79262"/>
<protein>
    <submittedName>
        <fullName evidence="2">Uncharacterized protein</fullName>
    </submittedName>
</protein>
<dbReference type="Proteomes" id="UP000006671">
    <property type="component" value="Unassembled WGS sequence"/>
</dbReference>
<dbReference type="VEuPathDB" id="AmoebaDB:NAEGRDRAFT_79262"/>
<evidence type="ECO:0000313" key="3">
    <source>
        <dbReference type="Proteomes" id="UP000006671"/>
    </source>
</evidence>
<evidence type="ECO:0000313" key="2">
    <source>
        <dbReference type="EMBL" id="EFC46039.1"/>
    </source>
</evidence>
<sequence length="1452" mass="160984">MAIGISFIPLASYTILCIIMLIVVGGGHVSSTLAEETKPFPVMRMFNLKASHHSTSTTSDDSISMVLGKIKQLPFIPTTMHPFTSNSQLTKAIASDPYDLAEYPHYKKVSEQQVRSMYSNIVNSKASKRSIKKNLDMLVTESVDYVNLNDVSRFSAMGSLHRYSVDANVLSGVASLDYEQNVWDVTCSVLSDEQTEIVVDFANGHTTAMKWVPGTRIIIGKQWNCYGDLTDQLYNKDQARFYLILTRSIIVTDENMLRIKFLTQPLTFSQLFMNGRVEYSSTPLLTESLDETNVFTQGASSRSLRSRKAQFSYTKRMAAFNFNYNDATGQPVNDEVTMYDQDGLKIICEKCYAYLNTEFRVEFEFSWTQLQVTKAEASVGGQWKATANVKASITKSFQKKIGPNTIIQTPPIGLTFFIWVIPVYVDFTPKLQYSFNFQLTGTLEYSRKFDMAYEKYIGFSYTPEAGYNKVTRGDDAISFTSSSPGLRIELDGSIEVALIPALDITFYKLATVSIGIVPSLKADLHAEGIISSLDNYKAFVSVKCSYKIGLTFDVLIKNFEFTLLDYQPIEKLSGTYSIQSASYKAINPNDQIYSKDNLLPTIPDTATTSNTMFSFEISGLTGNYYMEYQYQDIKLSPLLYRTAPTQSCVSGSVCKIAELKPDFSYSYLYFRFLKDVPLWFDDTVLVDYIEQKNYVTTQSSQTIFGNTNAKVIVKPTDLTISFSNTPTNSFKLPTGISTINVKLSPINSLYYISFTTDSAISITNVAMQFSSDSNGFHYAFNGTLPGGTILISNSVSDNNLKFHQYFSFDLTKEKQTLTPAPTPITSMNAISSFLQVVKKNSPRYAVSAKIKGNFVVMIFEGWDNGVSFVQTKGRKFSQTSIPIKNGNVTLTEPLSYYWTISMENDFGSSSHYIAAQFLPVDSYGFILESVKIDPYTELSVSSSNTLEDVDNAIINQVSSVNLYPYMAVSRPDSNSFTARLGNSVFDVFNNLKSQISLSIQKSARIPIDNSYLNADGSLALSLSSSANVTIFNNYKLLNGMASVGKKFESALSFAVSCDTLLSVIGDLSRSGDIFIRILDGLTNRALENRGFSISLELAKPNSDIVSIHMVNSKSGLNEALFNVDSPSKILSSCNSNPTYYVRVILTRLDVSLSSKTVQVEFSFSKKVLSTLPQTRSILSESIDPKTKGISILDLSDLIQKEKSLGSIGIVLQANTQNCNIDMYINSNNASAPPSFFDPATIFDSTSRNSLTYEALPISFLSSYGSSVMLYSESACTFDLSYSQLKLTYLTMKFIDLKGSAVDSVIFYSNTSTTIQLLINDENHSFEKTWVTSLQSNPSLIFSIFKSTKKSDGTAAKLSDYFKSAVCNLVNAQTLQFEMIPKSGVVFTNILSIEFNAQNSMFTSRYNLRSSNVVSLGENVQPIVYKSTSSGQPKGGQSGRMNGGNGLNLLLVC</sequence>
<keyword evidence="1" id="KW-1133">Transmembrane helix</keyword>
<accession>D2VB08</accession>
<name>D2VB08_NAEGR</name>
<dbReference type="OrthoDB" id="10622442at2759"/>
<reference evidence="2 3" key="1">
    <citation type="journal article" date="2010" name="Cell">
        <title>The genome of Naegleria gruberi illuminates early eukaryotic versatility.</title>
        <authorList>
            <person name="Fritz-Laylin L.K."/>
            <person name="Prochnik S.E."/>
            <person name="Ginger M.L."/>
            <person name="Dacks J.B."/>
            <person name="Carpenter M.L."/>
            <person name="Field M.C."/>
            <person name="Kuo A."/>
            <person name="Paredez A."/>
            <person name="Chapman J."/>
            <person name="Pham J."/>
            <person name="Shu S."/>
            <person name="Neupane R."/>
            <person name="Cipriano M."/>
            <person name="Mancuso J."/>
            <person name="Tu H."/>
            <person name="Salamov A."/>
            <person name="Lindquist E."/>
            <person name="Shapiro H."/>
            <person name="Lucas S."/>
            <person name="Grigoriev I.V."/>
            <person name="Cande W.Z."/>
            <person name="Fulton C."/>
            <person name="Rokhsar D.S."/>
            <person name="Dawson S.C."/>
        </authorList>
    </citation>
    <scope>NUCLEOTIDE SEQUENCE [LARGE SCALE GENOMIC DNA]</scope>
    <source>
        <strain evidence="2 3">NEG-M</strain>
    </source>
</reference>
<evidence type="ECO:0000256" key="1">
    <source>
        <dbReference type="SAM" id="Phobius"/>
    </source>
</evidence>
<dbReference type="GeneID" id="8850558"/>
<keyword evidence="3" id="KW-1185">Reference proteome</keyword>
<gene>
    <name evidence="2" type="ORF">NAEGRDRAFT_79262</name>
</gene>
<dbReference type="RefSeq" id="XP_002678783.1">
    <property type="nucleotide sequence ID" value="XM_002678737.1"/>
</dbReference>